<comment type="similarity">
    <text evidence="2">Belongs to the hemocyanin family.</text>
</comment>
<dbReference type="OrthoDB" id="6371642at2759"/>
<evidence type="ECO:0000259" key="5">
    <source>
        <dbReference type="Pfam" id="PF03722"/>
    </source>
</evidence>
<dbReference type="KEGG" id="tnl:113492204"/>
<proteinExistence type="inferred from homology"/>
<dbReference type="Pfam" id="PF03723">
    <property type="entry name" value="Hemocyanin_C"/>
    <property type="match status" value="1"/>
</dbReference>
<evidence type="ECO:0000256" key="3">
    <source>
        <dbReference type="SAM" id="SignalP"/>
    </source>
</evidence>
<keyword evidence="1" id="KW-0758">Storage protein</keyword>
<dbReference type="SUPFAM" id="SSF48050">
    <property type="entry name" value="Hemocyanin, N-terminal domain"/>
    <property type="match status" value="1"/>
</dbReference>
<keyword evidence="3" id="KW-0732">Signal</keyword>
<evidence type="ECO:0000259" key="4">
    <source>
        <dbReference type="Pfam" id="PF00372"/>
    </source>
</evidence>
<dbReference type="SUPFAM" id="SSF48056">
    <property type="entry name" value="Di-copper centre-containing domain"/>
    <property type="match status" value="1"/>
</dbReference>
<dbReference type="GeneID" id="113492204"/>
<dbReference type="InterPro" id="IPR005203">
    <property type="entry name" value="Hemocyanin_C"/>
</dbReference>
<evidence type="ECO:0000259" key="6">
    <source>
        <dbReference type="Pfam" id="PF03723"/>
    </source>
</evidence>
<reference evidence="8" key="1">
    <citation type="submission" date="2025-08" db="UniProtKB">
        <authorList>
            <consortium name="RefSeq"/>
        </authorList>
    </citation>
    <scope>IDENTIFICATION</scope>
</reference>
<feature type="domain" description="Hemocyanin middle" evidence="4">
    <location>
        <begin position="158"/>
        <end position="438"/>
    </location>
</feature>
<dbReference type="PROSITE" id="PS00210">
    <property type="entry name" value="HEMOCYANIN_2"/>
    <property type="match status" value="1"/>
</dbReference>
<dbReference type="GO" id="GO:0005615">
    <property type="term" value="C:extracellular space"/>
    <property type="evidence" value="ECO:0007669"/>
    <property type="project" value="UniProtKB-ARBA"/>
</dbReference>
<dbReference type="Gene3D" id="2.60.40.1520">
    <property type="entry name" value="Hemocyanin, C-terminal domain"/>
    <property type="match status" value="1"/>
</dbReference>
<feature type="signal peptide" evidence="3">
    <location>
        <begin position="1"/>
        <end position="17"/>
    </location>
</feature>
<dbReference type="InterPro" id="IPR000896">
    <property type="entry name" value="Hemocyanin/hexamerin_mid_dom"/>
</dbReference>
<dbReference type="InterPro" id="IPR013788">
    <property type="entry name" value="Hemocyanin/hexamerin"/>
</dbReference>
<name>A0A7E5VAQ8_TRINI</name>
<keyword evidence="7" id="KW-1185">Reference proteome</keyword>
<dbReference type="PRINTS" id="PR00187">
    <property type="entry name" value="HAEMOCYANIN"/>
</dbReference>
<evidence type="ECO:0000313" key="8">
    <source>
        <dbReference type="RefSeq" id="XP_026725367.1"/>
    </source>
</evidence>
<dbReference type="InterPro" id="IPR008922">
    <property type="entry name" value="Di-copper_centre_dom_sf"/>
</dbReference>
<dbReference type="Gene3D" id="1.20.1370.10">
    <property type="entry name" value="Hemocyanin, N-terminal domain"/>
    <property type="match status" value="1"/>
</dbReference>
<dbReference type="RefSeq" id="XP_026725367.1">
    <property type="nucleotide sequence ID" value="XM_026869566.1"/>
</dbReference>
<evidence type="ECO:0000256" key="2">
    <source>
        <dbReference type="ARBA" id="ARBA00038082"/>
    </source>
</evidence>
<sequence length="750" mass="89760">MRAVLLFVVSLAALAMARPEVDDTTLMTTDIKHRQLVILKLLNHITEPLMYKDLEDIGRNFKIEENMDKFTKTDVVKQFIKMLKVGVLPRGEIFTLHIDRQLKEVVTMFHMLYYAKDFTTFIKTACWMRLYLNEGMFVYALTVAVRHREDCKGIILPPPYEIYPYYFVRADVIQKAYLLKMKKGLLDLKLCDFYGIKKTDKDVFIIDENVYDKRMYLNDEDKLRYFTEDIDLNTYYFYFHVDYPFWMKSSFMDKMKTRRFELTIYMYQQILARYYLERLSNGMGMIKDLSLHKTVKKGYWPWMKMHNGVEFPVRFNDFRVMDREDNRDVIRLCDEYERIIRDAIIKGFVEVNGRRFELTKTEDIETLGKMIYGKIDKVNIDKTLVDSYRYLLIVMKAALGLNTFHSDKYFVVPTILDQYQTVLRDPVFYMLQKRIIDLVHLFKLRLPTYTKEDLYFPGVKVENVVVDKLVTYFDDYLMDMTNAVYLTEEEIKKTKSDMVFMVRKRRLNHQPFKVTLDIKSDKSVDCVVRIFLGPKKDHMKRLIDINRNRLNFVELDTFLFKLTTGKNTIVRNSFDMHNLVKDRMMTRDIMKKIESITDMRDLMIKDLRNYHTGFPTRLLLPKGFVGGMDMLLYVIVTPLRLVDNVDLRILDTDRKDLIRDFRSTVLLDKMPLGFPFDRRIDVGEFFTPNMKFVDVKIFHKKMTCDMKTRWNRWVLKNYDMVDRTPIESDTYFVDTDLNVKVDRNVNLFDV</sequence>
<dbReference type="InterPro" id="IPR005204">
    <property type="entry name" value="Hemocyanin_N"/>
</dbReference>
<dbReference type="InParanoid" id="A0A7E5VAQ8"/>
<feature type="chain" id="PRO_5028933252" evidence="3">
    <location>
        <begin position="18"/>
        <end position="750"/>
    </location>
</feature>
<dbReference type="InterPro" id="IPR036697">
    <property type="entry name" value="Hemocyanin_N_sf"/>
</dbReference>
<dbReference type="Proteomes" id="UP000322000">
    <property type="component" value="Chromosome 1"/>
</dbReference>
<dbReference type="InterPro" id="IPR014756">
    <property type="entry name" value="Ig_E-set"/>
</dbReference>
<feature type="domain" description="Hemocyanin N-terminal" evidence="5">
    <location>
        <begin position="33"/>
        <end position="153"/>
    </location>
</feature>
<evidence type="ECO:0000313" key="7">
    <source>
        <dbReference type="Proteomes" id="UP000322000"/>
    </source>
</evidence>
<dbReference type="FunCoup" id="A0A7E5VAQ8">
    <property type="interactions" value="8"/>
</dbReference>
<dbReference type="Pfam" id="PF00372">
    <property type="entry name" value="Hemocyanin_M"/>
    <property type="match status" value="1"/>
</dbReference>
<dbReference type="PROSITE" id="PS00209">
    <property type="entry name" value="HEMOCYANIN_1"/>
    <property type="match status" value="1"/>
</dbReference>
<dbReference type="PANTHER" id="PTHR11511:SF5">
    <property type="entry name" value="FAT-BODY PROTEIN 1-RELATED"/>
    <property type="match status" value="1"/>
</dbReference>
<evidence type="ECO:0000256" key="1">
    <source>
        <dbReference type="ARBA" id="ARBA00022761"/>
    </source>
</evidence>
<dbReference type="PANTHER" id="PTHR11511">
    <property type="entry name" value="LARVAL STORAGE PROTEIN/PHENOLOXIDASE"/>
    <property type="match status" value="1"/>
</dbReference>
<feature type="domain" description="Hemocyanin C-terminal" evidence="6">
    <location>
        <begin position="449"/>
        <end position="699"/>
    </location>
</feature>
<accession>A0A7E5VAQ8</accession>
<dbReference type="Gene3D" id="1.10.1280.10">
    <property type="entry name" value="Di-copper center containing domain from catechol oxidase"/>
    <property type="match status" value="1"/>
</dbReference>
<organism evidence="7 8">
    <name type="scientific">Trichoplusia ni</name>
    <name type="common">Cabbage looper</name>
    <dbReference type="NCBI Taxonomy" id="7111"/>
    <lineage>
        <taxon>Eukaryota</taxon>
        <taxon>Metazoa</taxon>
        <taxon>Ecdysozoa</taxon>
        <taxon>Arthropoda</taxon>
        <taxon>Hexapoda</taxon>
        <taxon>Insecta</taxon>
        <taxon>Pterygota</taxon>
        <taxon>Neoptera</taxon>
        <taxon>Endopterygota</taxon>
        <taxon>Lepidoptera</taxon>
        <taxon>Glossata</taxon>
        <taxon>Ditrysia</taxon>
        <taxon>Noctuoidea</taxon>
        <taxon>Noctuidae</taxon>
        <taxon>Plusiinae</taxon>
        <taxon>Trichoplusia</taxon>
    </lineage>
</organism>
<dbReference type="GO" id="GO:0045735">
    <property type="term" value="F:nutrient reservoir activity"/>
    <property type="evidence" value="ECO:0007669"/>
    <property type="project" value="UniProtKB-KW"/>
</dbReference>
<gene>
    <name evidence="8" type="primary">LOC113492204</name>
</gene>
<dbReference type="SUPFAM" id="SSF81296">
    <property type="entry name" value="E set domains"/>
    <property type="match status" value="1"/>
</dbReference>
<protein>
    <submittedName>
        <fullName evidence="8">Basic juvenile hormone-suppressible protein 2-like</fullName>
    </submittedName>
</protein>
<dbReference type="Pfam" id="PF03722">
    <property type="entry name" value="Hemocyanin_N"/>
    <property type="match status" value="1"/>
</dbReference>
<dbReference type="AlphaFoldDB" id="A0A7E5VAQ8"/>
<dbReference type="InterPro" id="IPR037020">
    <property type="entry name" value="Hemocyanin_C_sf"/>
</dbReference>